<name>A0A0H2KMC7_9MICO</name>
<proteinExistence type="predicted"/>
<evidence type="ECO:0008006" key="3">
    <source>
        <dbReference type="Google" id="ProtNLM"/>
    </source>
</evidence>
<accession>A0A0H2KMC7</accession>
<comment type="caution">
    <text evidence="1">The sequence shown here is derived from an EMBL/GenBank/DDBJ whole genome shotgun (WGS) entry which is preliminary data.</text>
</comment>
<evidence type="ECO:0000313" key="2">
    <source>
        <dbReference type="Proteomes" id="UP000035265"/>
    </source>
</evidence>
<dbReference type="RefSeq" id="WP_047232904.1">
    <property type="nucleotide sequence ID" value="NZ_JNBQ01000011.1"/>
</dbReference>
<dbReference type="Proteomes" id="UP000035265">
    <property type="component" value="Unassembled WGS sequence"/>
</dbReference>
<organism evidence="1 2">
    <name type="scientific">Cellulosimicrobium funkei</name>
    <dbReference type="NCBI Taxonomy" id="264251"/>
    <lineage>
        <taxon>Bacteria</taxon>
        <taxon>Bacillati</taxon>
        <taxon>Actinomycetota</taxon>
        <taxon>Actinomycetes</taxon>
        <taxon>Micrococcales</taxon>
        <taxon>Promicromonosporaceae</taxon>
        <taxon>Cellulosimicrobium</taxon>
    </lineage>
</organism>
<dbReference type="Pfam" id="PF10739">
    <property type="entry name" value="DUF2550"/>
    <property type="match status" value="1"/>
</dbReference>
<protein>
    <recommendedName>
        <fullName evidence="3">DUF2550 family protein</fullName>
    </recommendedName>
</protein>
<dbReference type="InterPro" id="IPR019675">
    <property type="entry name" value="DUF2550"/>
</dbReference>
<dbReference type="EMBL" id="JNBQ01000011">
    <property type="protein sequence ID" value="KLN34661.1"/>
    <property type="molecule type" value="Genomic_DNA"/>
</dbReference>
<dbReference type="STRING" id="264251.FB00_10865"/>
<evidence type="ECO:0000313" key="1">
    <source>
        <dbReference type="EMBL" id="KLN34661.1"/>
    </source>
</evidence>
<sequence length="138" mass="15245">MTPLAWLAIGLLVLVLLAIGLGAWRLRALSHRVGSFECGARRAGAAGAPWVAGIAHYGVGRIDWWRLWSVSIRPARTWSRYDLVIAGREPFVGDGPDTYLVRCRYHGQDFELTMSRAAYEGLASWLEAAPPGRRDVVV</sequence>
<keyword evidence="2" id="KW-1185">Reference proteome</keyword>
<gene>
    <name evidence="1" type="ORF">FB00_10865</name>
</gene>
<dbReference type="PATRIC" id="fig|264251.5.peg.2212"/>
<dbReference type="AlphaFoldDB" id="A0A0H2KMC7"/>
<reference evidence="1 2" key="1">
    <citation type="submission" date="2014-05" db="EMBL/GenBank/DDBJ databases">
        <title>Cellulosimicrobium funkei U11 genome.</title>
        <authorList>
            <person name="Hu C."/>
            <person name="Gong Y."/>
            <person name="Wan W."/>
            <person name="Jiang M."/>
        </authorList>
    </citation>
    <scope>NUCLEOTIDE SEQUENCE [LARGE SCALE GENOMIC DNA]</scope>
    <source>
        <strain evidence="1 2">U11</strain>
    </source>
</reference>